<dbReference type="SMART" id="SM00359">
    <property type="entry name" value="PUA"/>
    <property type="match status" value="1"/>
</dbReference>
<dbReference type="InterPro" id="IPR004521">
    <property type="entry name" value="Uncharacterised_CHP00451"/>
</dbReference>
<dbReference type="SUPFAM" id="SSF88697">
    <property type="entry name" value="PUA domain-like"/>
    <property type="match status" value="1"/>
</dbReference>
<name>A0A9Q0M0X0_BLOTA</name>
<dbReference type="PANTHER" id="PTHR22798">
    <property type="entry name" value="MCT-1 PROTEIN"/>
    <property type="match status" value="1"/>
</dbReference>
<dbReference type="EMBL" id="JAPWDV010000003">
    <property type="protein sequence ID" value="KAJ6216976.1"/>
    <property type="molecule type" value="Genomic_DNA"/>
</dbReference>
<evidence type="ECO:0000256" key="2">
    <source>
        <dbReference type="ARBA" id="ARBA00008955"/>
    </source>
</evidence>
<dbReference type="Pfam" id="PF17832">
    <property type="entry name" value="Pre-PUA"/>
    <property type="match status" value="1"/>
</dbReference>
<organism evidence="6 7">
    <name type="scientific">Blomia tropicalis</name>
    <name type="common">Mite</name>
    <dbReference type="NCBI Taxonomy" id="40697"/>
    <lineage>
        <taxon>Eukaryota</taxon>
        <taxon>Metazoa</taxon>
        <taxon>Ecdysozoa</taxon>
        <taxon>Arthropoda</taxon>
        <taxon>Chelicerata</taxon>
        <taxon>Arachnida</taxon>
        <taxon>Acari</taxon>
        <taxon>Acariformes</taxon>
        <taxon>Sarcoptiformes</taxon>
        <taxon>Astigmata</taxon>
        <taxon>Glycyphagoidea</taxon>
        <taxon>Echimyopodidae</taxon>
        <taxon>Blomia</taxon>
    </lineage>
</organism>
<evidence type="ECO:0000313" key="6">
    <source>
        <dbReference type="EMBL" id="KAJ6216976.1"/>
    </source>
</evidence>
<accession>A0A9Q0M0X0</accession>
<dbReference type="NCBIfam" id="TIGR00451">
    <property type="entry name" value="unchar_dom_2"/>
    <property type="match status" value="1"/>
</dbReference>
<dbReference type="InterPro" id="IPR016437">
    <property type="entry name" value="MCT-1/Tma20"/>
</dbReference>
<dbReference type="CDD" id="cd11609">
    <property type="entry name" value="MCT1_N"/>
    <property type="match status" value="1"/>
</dbReference>
<dbReference type="Proteomes" id="UP001142055">
    <property type="component" value="Chromosome 3"/>
</dbReference>
<dbReference type="PANTHER" id="PTHR22798:SF0">
    <property type="entry name" value="MALIGNANT T-CELL-AMPLIFIED SEQUENCE 1"/>
    <property type="match status" value="1"/>
</dbReference>
<proteinExistence type="inferred from homology"/>
<dbReference type="PIRSF" id="PIRSF005067">
    <property type="entry name" value="Tma_RNA-bind_prd"/>
    <property type="match status" value="1"/>
</dbReference>
<dbReference type="OMA" id="GVENIHY"/>
<dbReference type="GO" id="GO:0002188">
    <property type="term" value="P:translation reinitiation"/>
    <property type="evidence" value="ECO:0007669"/>
    <property type="project" value="UniProtKB-ARBA"/>
</dbReference>
<reference evidence="6" key="1">
    <citation type="submission" date="2022-12" db="EMBL/GenBank/DDBJ databases">
        <title>Genome assemblies of Blomia tropicalis.</title>
        <authorList>
            <person name="Cui Y."/>
        </authorList>
    </citation>
    <scope>NUCLEOTIDE SEQUENCE</scope>
    <source>
        <tissue evidence="6">Adult mites</tissue>
    </source>
</reference>
<dbReference type="InterPro" id="IPR015947">
    <property type="entry name" value="PUA-like_sf"/>
</dbReference>
<dbReference type="InterPro" id="IPR002478">
    <property type="entry name" value="PUA"/>
</dbReference>
<dbReference type="CDD" id="cd21155">
    <property type="entry name" value="PUA_MCTS-1-like"/>
    <property type="match status" value="1"/>
</dbReference>
<dbReference type="InterPro" id="IPR041366">
    <property type="entry name" value="Pre-PUA"/>
</dbReference>
<dbReference type="Pfam" id="PF01472">
    <property type="entry name" value="PUA"/>
    <property type="match status" value="1"/>
</dbReference>
<dbReference type="GO" id="GO:0005737">
    <property type="term" value="C:cytoplasm"/>
    <property type="evidence" value="ECO:0007669"/>
    <property type="project" value="UniProtKB-SubCell"/>
</dbReference>
<feature type="domain" description="PUA" evidence="5">
    <location>
        <begin position="93"/>
        <end position="172"/>
    </location>
</feature>
<keyword evidence="7" id="KW-1185">Reference proteome</keyword>
<comment type="caution">
    <text evidence="6">The sequence shown here is derived from an EMBL/GenBank/DDBJ whole genome shotgun (WGS) entry which is preliminary data.</text>
</comment>
<sequence length="182" mass="20317">MFKKFEDSSVSGVTQLKSSVQKGIKNKLVEQFPNLEKYIDDIIPKKDNLRTVKCHDHIEVIINSTGDYLFFRQRDGPYFPSLRLIHKYPFMCPLMQVDKGAITFVLSGANIMCPGLTSKGAIMTPGLNANDIVTVVAEGKQHALSIGVLKMSVDDIGKVNRGIAIENVHFLNDGLWRLKPVK</sequence>
<dbReference type="GO" id="GO:0001731">
    <property type="term" value="P:formation of translation preinitiation complex"/>
    <property type="evidence" value="ECO:0007669"/>
    <property type="project" value="TreeGrafter"/>
</dbReference>
<evidence type="ECO:0000256" key="4">
    <source>
        <dbReference type="PIRNR" id="PIRNR005067"/>
    </source>
</evidence>
<dbReference type="GO" id="GO:0003723">
    <property type="term" value="F:RNA binding"/>
    <property type="evidence" value="ECO:0007669"/>
    <property type="project" value="InterPro"/>
</dbReference>
<evidence type="ECO:0000259" key="5">
    <source>
        <dbReference type="SMART" id="SM00359"/>
    </source>
</evidence>
<keyword evidence="3 4" id="KW-0963">Cytoplasm</keyword>
<evidence type="ECO:0000256" key="3">
    <source>
        <dbReference type="ARBA" id="ARBA00022490"/>
    </source>
</evidence>
<dbReference type="Gene3D" id="3.10.400.20">
    <property type="match status" value="1"/>
</dbReference>
<gene>
    <name evidence="6" type="ORF">RDWZM_008133</name>
</gene>
<protein>
    <recommendedName>
        <fullName evidence="5">PUA domain-containing protein</fullName>
    </recommendedName>
</protein>
<evidence type="ECO:0000313" key="7">
    <source>
        <dbReference type="Proteomes" id="UP001142055"/>
    </source>
</evidence>
<dbReference type="OrthoDB" id="10249667at2759"/>
<evidence type="ECO:0000256" key="1">
    <source>
        <dbReference type="ARBA" id="ARBA00004496"/>
    </source>
</evidence>
<dbReference type="AlphaFoldDB" id="A0A9Q0M0X0"/>
<dbReference type="FunFam" id="3.10.400.20:FF:000001">
    <property type="entry name" value="Malignant T-cell-amplified sequence 1"/>
    <property type="match status" value="1"/>
</dbReference>
<dbReference type="PROSITE" id="PS50890">
    <property type="entry name" value="PUA"/>
    <property type="match status" value="1"/>
</dbReference>
<comment type="subcellular location">
    <subcellularLocation>
        <location evidence="1 4">Cytoplasm</location>
    </subcellularLocation>
</comment>
<comment type="similarity">
    <text evidence="2">Belongs to the MCTS1 family.</text>
</comment>